<evidence type="ECO:0000313" key="2">
    <source>
        <dbReference type="Proteomes" id="UP000006882"/>
    </source>
</evidence>
<accession>A0A251QTN6</accession>
<dbReference type="Gramene" id="ONI27127">
    <property type="protein sequence ID" value="ONI27127"/>
    <property type="gene ID" value="PRUPE_1G069200"/>
</dbReference>
<organism evidence="1 2">
    <name type="scientific">Prunus persica</name>
    <name type="common">Peach</name>
    <name type="synonym">Amygdalus persica</name>
    <dbReference type="NCBI Taxonomy" id="3760"/>
    <lineage>
        <taxon>Eukaryota</taxon>
        <taxon>Viridiplantae</taxon>
        <taxon>Streptophyta</taxon>
        <taxon>Embryophyta</taxon>
        <taxon>Tracheophyta</taxon>
        <taxon>Spermatophyta</taxon>
        <taxon>Magnoliopsida</taxon>
        <taxon>eudicotyledons</taxon>
        <taxon>Gunneridae</taxon>
        <taxon>Pentapetalae</taxon>
        <taxon>rosids</taxon>
        <taxon>fabids</taxon>
        <taxon>Rosales</taxon>
        <taxon>Rosaceae</taxon>
        <taxon>Amygdaloideae</taxon>
        <taxon>Amygdaleae</taxon>
        <taxon>Prunus</taxon>
    </lineage>
</organism>
<proteinExistence type="predicted"/>
<dbReference type="Proteomes" id="UP000006882">
    <property type="component" value="Chromosome G1"/>
</dbReference>
<protein>
    <submittedName>
        <fullName evidence="1">Uncharacterized protein</fullName>
    </submittedName>
</protein>
<gene>
    <name evidence="1" type="ORF">PRUPE_1G069200</name>
</gene>
<dbReference type="EMBL" id="CM007651">
    <property type="protein sequence ID" value="ONI27127.1"/>
    <property type="molecule type" value="Genomic_DNA"/>
</dbReference>
<keyword evidence="2" id="KW-1185">Reference proteome</keyword>
<name>A0A251QTN6_PRUPE</name>
<evidence type="ECO:0000313" key="1">
    <source>
        <dbReference type="EMBL" id="ONI27127.1"/>
    </source>
</evidence>
<dbReference type="AlphaFoldDB" id="A0A251QTN6"/>
<reference evidence="1 2" key="1">
    <citation type="journal article" date="2013" name="Nat. Genet.">
        <title>The high-quality draft genome of peach (Prunus persica) identifies unique patterns of genetic diversity, domestication and genome evolution.</title>
        <authorList>
            <consortium name="International Peach Genome Initiative"/>
            <person name="Verde I."/>
            <person name="Abbott A.G."/>
            <person name="Scalabrin S."/>
            <person name="Jung S."/>
            <person name="Shu S."/>
            <person name="Marroni F."/>
            <person name="Zhebentyayeva T."/>
            <person name="Dettori M.T."/>
            <person name="Grimwood J."/>
            <person name="Cattonaro F."/>
            <person name="Zuccolo A."/>
            <person name="Rossini L."/>
            <person name="Jenkins J."/>
            <person name="Vendramin E."/>
            <person name="Meisel L.A."/>
            <person name="Decroocq V."/>
            <person name="Sosinski B."/>
            <person name="Prochnik S."/>
            <person name="Mitros T."/>
            <person name="Policriti A."/>
            <person name="Cipriani G."/>
            <person name="Dondini L."/>
            <person name="Ficklin S."/>
            <person name="Goodstein D.M."/>
            <person name="Xuan P."/>
            <person name="Del Fabbro C."/>
            <person name="Aramini V."/>
            <person name="Copetti D."/>
            <person name="Gonzalez S."/>
            <person name="Horner D.S."/>
            <person name="Falchi R."/>
            <person name="Lucas S."/>
            <person name="Mica E."/>
            <person name="Maldonado J."/>
            <person name="Lazzari B."/>
            <person name="Bielenberg D."/>
            <person name="Pirona R."/>
            <person name="Miculan M."/>
            <person name="Barakat A."/>
            <person name="Testolin R."/>
            <person name="Stella A."/>
            <person name="Tartarini S."/>
            <person name="Tonutti P."/>
            <person name="Arus P."/>
            <person name="Orellana A."/>
            <person name="Wells C."/>
            <person name="Main D."/>
            <person name="Vizzotto G."/>
            <person name="Silva H."/>
            <person name="Salamini F."/>
            <person name="Schmutz J."/>
            <person name="Morgante M."/>
            <person name="Rokhsar D.S."/>
        </authorList>
    </citation>
    <scope>NUCLEOTIDE SEQUENCE [LARGE SCALE GENOMIC DNA]</scope>
    <source>
        <strain evidence="2">cv. Nemared</strain>
    </source>
</reference>
<sequence length="106" mass="11546">MSTNIKLFNQGTQRLPFLKMRKLTGADPLPTKDVDSHSCIVGNVQRLLHSFQAISSSSSMSSGKQFCGRLSCEAGAFYPSSPYLGTEFSFHGGYVGVSPILDRKLI</sequence>